<sequence>MSEELKGTNIYAPIVPGTDEDKYPTHYSKYGKGGFKCVRTIVERDAIPVNRLEVPTLCYVFDEDLFFVWDGTNWNDKEMGGVDVGLQRNVRVVNNLDSKNVTASKGEPCLLKFTFVSQERYSSKEPYENTGEQGLCQISVRKSNSSEYEVVKMIYVKSDTPLSVDVSEFLTSGTNNVMIKVTGEITEVTTPAFVYTVQLTALSISADNFKWWTAYNGDITLPLIIGGNISKTLYVTVTGEGYNESYQVPLGTFVYTETAYNYSVLHPGKTGVYNISAYISNSDGTIKTKTVSFNVICAIAGEQVKLIAMNNVLQKAANWTENTLFDYSMYDGDNVNTSARFIIKQNEDSVFTSDEDSIACSTKHTFSFPMEIETMDNADFEIITHILDNDDVELTTPITFPVNNSLGYSATAGAVFYMNPKTRSNRQGNRQEIINEIDGTVINGSWKGMNWGNDGWQSDGDGNKALRLMAGSLLEMSYIPFANECARTGKTIEIDYKIDNVTDYSEPIITISSPSGDSFVGLNIYADDIIMHSQSLKNDEVQSLHTFEGKRTKLTLTILPDAYGNPDFNLCILYINGRKNREFTYENNDYFAHNGNIIIGSDYADVDIYGIREYNLGLTSQGVLRNHINWLVTTDSKKKETEDNDILDSHGSEIDFENTKDQFNVITFDNTIPYMADQSTRIGNLEVFFYDHPEWNVSISNVTAKGQGTSSMKYWIWNTRYQLDKKLSVIFYADNTASKAGAKWSMTPNLPAGRKFTAKKNYASSMQSHKIGAVNSYTDLIREVGILNEAMQADSKVRVSVWEAPFVCFEKQMNDEGEIIYIFCGLYTFGPDKGDADTFGYNTDTYPNMLSIEGSDNSPLCTLFRVPWNPNKSYIVYNEDKEAWQYNGANSWNFGEGAIENIPLFIPAYNIVYQCSPRLRPFNGTLEELNAQLADYKNEPCEFWIAKSDDINQYNVYYFESAEGKFMPSDIGNGQINLVTQLVDNGYGLTAANLAGKSHEELNTLFINARVAKFRLEAPLHWDIEDCLFFMNNVEFNAGTDERAKNTYPYSFGTENSRWRWRVDDADTRFDTTNRGLPDKEYSVETHDLDETGAAIWNGETNNFFNLMELAFPDEKITSMRKSMTSMQTLGSLKSGNDLEKIYAFYQKYFFDQAQEYFPANAFNADAKYCYEYGKLAYNQGRYSNDTDPITQSLGDHYLAEQRWVTKRILYMMSKYSFGLFSANGTDTITVRAAGNTIKYQLTPAMDMYPAIANGTSIIRGERTKAGDMCEMEIELSGSGDQQNAIQGASYLQDIGDWYDKNVTGSMIVQGRMLRDIRLGSKTEPIVISISSLTISNCVSLQKLILSNISTLAGTLNLSACTHLKEIYADGTSLSQIKLPMGGGLELIEFSAYNQYLLLSNYPLLRNQGVGIGLCKPVLSDFFIVDCLQMQPMKMLVEIMDAQESQGLNHVLKRIRVVGFDESYDNSAILEKLVNLKDGTYNGLNSEGLSGEDELPVLDGVLNINTSAYEDTVESLRGTFKKLTLNINGEFYIRFIDNLVQVLCAEYFGDGIGTSKRLMGEITELGDIFAGTDIKSFNELVLSKITSLTNEFAGCSKLVAITLPDSLRTLSTSAFAGSRVTLDLSSCTYITDLIIDSDDIIEVMPDANGDLESVTYNSGSSKIRMVGYSKAILEINNEEEITDFWVENCIMNKTLLSTLSSIYTKSGHALRYIRAIGFDDSFYSNSILNTLLAFAESDYHGINEDGNRDDSIIPVLSGKLHCSANYSPDKLYNLQSYFPHILFNMTGVEIIDFKDLNVRNICVNAWGSDGELTIEQAAAVTNLATKFKQNSVITSFDELKYFTNNLVAPTNPDVGLSYGAFLGCVNLESVTLMPNIKRLDNNIFNGCTSLKHIDIPNTIQYIGSDIFMGCTSLMTVNLPLEYMPTEFPSAIFRNCSSLTSLIEIPDTVTSIGMAAFMGCSSLEGVKMKGTTPPTLGYGVFNDTTFPIYVPKGAASAYKSASGWTSLASRIIEY</sequence>
<dbReference type="InterPro" id="IPR026906">
    <property type="entry name" value="LRR_5"/>
</dbReference>
<name>A0A6L3FU40_BACOV</name>
<accession>A0A6L3FU40</accession>
<dbReference type="Pfam" id="PF13306">
    <property type="entry name" value="LRR_5"/>
    <property type="match status" value="2"/>
</dbReference>
<evidence type="ECO:0000313" key="1">
    <source>
        <dbReference type="EMBL" id="KAA4092078.1"/>
    </source>
</evidence>
<proteinExistence type="predicted"/>
<dbReference type="Gene3D" id="3.80.10.10">
    <property type="entry name" value="Ribonuclease Inhibitor"/>
    <property type="match status" value="2"/>
</dbReference>
<protein>
    <submittedName>
        <fullName evidence="1">Leucine-rich repeat protein</fullName>
    </submittedName>
</protein>
<dbReference type="PANTHER" id="PTHR45661:SF3">
    <property type="entry name" value="IG-LIKE DOMAIN-CONTAINING PROTEIN"/>
    <property type="match status" value="1"/>
</dbReference>
<keyword evidence="2" id="KW-1185">Reference proteome</keyword>
<dbReference type="EMBL" id="VWKB01000034">
    <property type="protein sequence ID" value="KAA4092078.1"/>
    <property type="molecule type" value="Genomic_DNA"/>
</dbReference>
<dbReference type="InterPro" id="IPR053139">
    <property type="entry name" value="Surface_bspA-like"/>
</dbReference>
<dbReference type="InterPro" id="IPR032675">
    <property type="entry name" value="LRR_dom_sf"/>
</dbReference>
<organism evidence="1 2">
    <name type="scientific">Bacteroides ovatus</name>
    <dbReference type="NCBI Taxonomy" id="28116"/>
    <lineage>
        <taxon>Bacteria</taxon>
        <taxon>Pseudomonadati</taxon>
        <taxon>Bacteroidota</taxon>
        <taxon>Bacteroidia</taxon>
        <taxon>Bacteroidales</taxon>
        <taxon>Bacteroidaceae</taxon>
        <taxon>Bacteroides</taxon>
    </lineage>
</organism>
<dbReference type="Gene3D" id="3.40.50.12480">
    <property type="match status" value="1"/>
</dbReference>
<evidence type="ECO:0000313" key="2">
    <source>
        <dbReference type="Proteomes" id="UP000473905"/>
    </source>
</evidence>
<reference evidence="1 2" key="1">
    <citation type="journal article" date="2019" name="Nat. Med.">
        <title>A library of human gut bacterial isolates paired with longitudinal multiomics data enables mechanistic microbiome research.</title>
        <authorList>
            <person name="Poyet M."/>
            <person name="Groussin M."/>
            <person name="Gibbons S.M."/>
            <person name="Avila-Pacheco J."/>
            <person name="Jiang X."/>
            <person name="Kearney S.M."/>
            <person name="Perrotta A.R."/>
            <person name="Berdy B."/>
            <person name="Zhao S."/>
            <person name="Lieberman T.D."/>
            <person name="Swanson P.K."/>
            <person name="Smith M."/>
            <person name="Roesemann S."/>
            <person name="Alexander J.E."/>
            <person name="Rich S.A."/>
            <person name="Livny J."/>
            <person name="Vlamakis H."/>
            <person name="Clish C."/>
            <person name="Bullock K."/>
            <person name="Deik A."/>
            <person name="Scott J."/>
            <person name="Pierce K.A."/>
            <person name="Xavier R.J."/>
            <person name="Alm E.J."/>
        </authorList>
    </citation>
    <scope>NUCLEOTIDE SEQUENCE [LARGE SCALE GENOMIC DNA]</scope>
    <source>
        <strain evidence="1 2">BIOML-A134</strain>
    </source>
</reference>
<gene>
    <name evidence="1" type="ORF">F3D66_22135</name>
</gene>
<dbReference type="PANTHER" id="PTHR45661">
    <property type="entry name" value="SURFACE ANTIGEN"/>
    <property type="match status" value="1"/>
</dbReference>
<comment type="caution">
    <text evidence="1">The sequence shown here is derived from an EMBL/GenBank/DDBJ whole genome shotgun (WGS) entry which is preliminary data.</text>
</comment>
<dbReference type="Proteomes" id="UP000473905">
    <property type="component" value="Unassembled WGS sequence"/>
</dbReference>
<dbReference type="SUPFAM" id="SSF52058">
    <property type="entry name" value="L domain-like"/>
    <property type="match status" value="1"/>
</dbReference>